<dbReference type="PANTHER" id="PTHR14453:SF67">
    <property type="entry name" value="POLY [ADP-RIBOSE] POLYMERASE"/>
    <property type="match status" value="1"/>
</dbReference>
<evidence type="ECO:0000256" key="4">
    <source>
        <dbReference type="ARBA" id="ARBA00023027"/>
    </source>
</evidence>
<accession>A0ABP0GZI5</accession>
<dbReference type="Gene3D" id="3.90.228.10">
    <property type="match status" value="1"/>
</dbReference>
<dbReference type="InterPro" id="IPR043472">
    <property type="entry name" value="Macro_dom-like"/>
</dbReference>
<dbReference type="PROSITE" id="PS50102">
    <property type="entry name" value="RRM"/>
    <property type="match status" value="1"/>
</dbReference>
<dbReference type="Proteomes" id="UP001642483">
    <property type="component" value="Unassembled WGS sequence"/>
</dbReference>
<evidence type="ECO:0000259" key="12">
    <source>
        <dbReference type="PROSITE" id="PS51154"/>
    </source>
</evidence>
<dbReference type="InterPro" id="IPR000504">
    <property type="entry name" value="RRM_dom"/>
</dbReference>
<dbReference type="PROSITE" id="PS51059">
    <property type="entry name" value="PARP_CATALYTIC"/>
    <property type="match status" value="1"/>
</dbReference>
<feature type="domain" description="Macro" evidence="12">
    <location>
        <begin position="1177"/>
        <end position="1353"/>
    </location>
</feature>
<dbReference type="InterPro" id="IPR037197">
    <property type="entry name" value="WWE_dom_sf"/>
</dbReference>
<organism evidence="13 14">
    <name type="scientific">Clavelina lepadiformis</name>
    <name type="common">Light-bulb sea squirt</name>
    <name type="synonym">Ascidia lepadiformis</name>
    <dbReference type="NCBI Taxonomy" id="159417"/>
    <lineage>
        <taxon>Eukaryota</taxon>
        <taxon>Metazoa</taxon>
        <taxon>Chordata</taxon>
        <taxon>Tunicata</taxon>
        <taxon>Ascidiacea</taxon>
        <taxon>Aplousobranchia</taxon>
        <taxon>Clavelinidae</taxon>
        <taxon>Clavelina</taxon>
    </lineage>
</organism>
<dbReference type="CDD" id="cd01439">
    <property type="entry name" value="TCCD_inducible_PARP_like"/>
    <property type="match status" value="1"/>
</dbReference>
<dbReference type="InterPro" id="IPR052056">
    <property type="entry name" value="Mono-ARTD/PARP"/>
</dbReference>
<feature type="domain" description="RRM" evidence="10">
    <location>
        <begin position="11"/>
        <end position="97"/>
    </location>
</feature>
<dbReference type="SUPFAM" id="SSF52949">
    <property type="entry name" value="Macro domain-like"/>
    <property type="match status" value="2"/>
</dbReference>
<dbReference type="InterPro" id="IPR012317">
    <property type="entry name" value="Poly(ADP-ribose)pol_cat_dom"/>
</dbReference>
<evidence type="ECO:0000256" key="2">
    <source>
        <dbReference type="ARBA" id="ARBA00022676"/>
    </source>
</evidence>
<dbReference type="EMBL" id="CAWYQH010000163">
    <property type="protein sequence ID" value="CAK8697149.1"/>
    <property type="molecule type" value="Genomic_DNA"/>
</dbReference>
<protein>
    <recommendedName>
        <fullName evidence="8">Poly [ADP-ribose] polymerase</fullName>
        <shortName evidence="8">PARP</shortName>
        <ecNumber evidence="8">2.4.2.-</ecNumber>
    </recommendedName>
</protein>
<evidence type="ECO:0000259" key="10">
    <source>
        <dbReference type="PROSITE" id="PS50102"/>
    </source>
</evidence>
<feature type="domain" description="PARP catalytic" evidence="11">
    <location>
        <begin position="1576"/>
        <end position="1776"/>
    </location>
</feature>
<reference evidence="13 14" key="1">
    <citation type="submission" date="2024-02" db="EMBL/GenBank/DDBJ databases">
        <authorList>
            <person name="Daric V."/>
            <person name="Darras S."/>
        </authorList>
    </citation>
    <scope>NUCLEOTIDE SEQUENCE [LARGE SCALE GENOMIC DNA]</scope>
</reference>
<keyword evidence="14" id="KW-1185">Reference proteome</keyword>
<evidence type="ECO:0000256" key="5">
    <source>
        <dbReference type="ARBA" id="ARBA00023242"/>
    </source>
</evidence>
<evidence type="ECO:0000256" key="6">
    <source>
        <dbReference type="ARBA" id="ARBA00024347"/>
    </source>
</evidence>
<evidence type="ECO:0000256" key="9">
    <source>
        <dbReference type="SAM" id="MobiDB-lite"/>
    </source>
</evidence>
<feature type="region of interest" description="Disordered" evidence="9">
    <location>
        <begin position="446"/>
        <end position="477"/>
    </location>
</feature>
<feature type="domain" description="Macro" evidence="12">
    <location>
        <begin position="963"/>
        <end position="1173"/>
    </location>
</feature>
<dbReference type="EC" id="2.4.2.-" evidence="8"/>
<dbReference type="SMART" id="SM00506">
    <property type="entry name" value="A1pp"/>
    <property type="match status" value="2"/>
</dbReference>
<proteinExistence type="inferred from homology"/>
<name>A0ABP0GZI5_CLALP</name>
<dbReference type="Pfam" id="PF01661">
    <property type="entry name" value="Macro"/>
    <property type="match status" value="2"/>
</dbReference>
<evidence type="ECO:0000313" key="13">
    <source>
        <dbReference type="EMBL" id="CAK8697149.1"/>
    </source>
</evidence>
<keyword evidence="7" id="KW-0694">RNA-binding</keyword>
<dbReference type="Pfam" id="PF00644">
    <property type="entry name" value="PARP"/>
    <property type="match status" value="1"/>
</dbReference>
<dbReference type="SMART" id="SM00360">
    <property type="entry name" value="RRM"/>
    <property type="match status" value="1"/>
</dbReference>
<gene>
    <name evidence="13" type="ORF">CVLEPA_LOCUS30419</name>
</gene>
<dbReference type="Gene3D" id="3.30.70.330">
    <property type="match status" value="1"/>
</dbReference>
<evidence type="ECO:0000256" key="3">
    <source>
        <dbReference type="ARBA" id="ARBA00022679"/>
    </source>
</evidence>
<comment type="similarity">
    <text evidence="6">Belongs to the ARTD/PARP family.</text>
</comment>
<sequence length="1776" mass="200810">MAQANCENDQRTLYCARIPPLMYSQLALQQHFGRYGGIQSIYISPNPEKKFAFVEFNTKETAAAALKGGASVGLCPPLLLNWYQNKSAEQNVNKAKVQLYSLKLEADNDILEYVRRSDHYLELRSHWFGKFARIELTGKNPDILAEFQPVLKESKDDCQLHQQDFEKECDQRFREFLSKFSSSERQFDKEQLKSVRTQRGWNKFNEQITISHRENQFSVFARWDFLGPGKVKLVGLAVDVEAAMIWLKNQCRLKSSSPRAGSSSSRRSEVQRESNLAISPCSSLHQFNHILYFDNDVIEFIRRSKEHMTSLKTELKTLANVDISGKSPKVEAQFWPQHTTNVIDQMDFEMKCKQKINSFFAKFCFQIRNFDVAKLCSIRSKHEWTKFNSLLTIAINENSEVVVFVRWDHLNKGGVKVIGLLEDAVAAMTWLQHQCDSSLEIIVPKGESSRTRRSSGSSGNMTLHSTVEGSSGTSGSSQHFREFEHQLQYDHDVVEFIRQSPDHLAGLNNNIFKDLAQVTIVGKSPDMKAHFKPTLSSNAGLTDQRSFENRCIQKIDKFCKKFDSNQEIHEVDCLDVIRKENKWKKYNEKIKVDVSVDKSVLVYVRWNNPQPGHTKLVGLSKDVAAVSQWLQYRCSSTTEKMSLSKTQIEILEIFGILSELKITCNATFEINKEQKFITFGGSHKDVLECQRKFTEKLKVAFDHLSLRDDAIERFLKRALDPAVKCEVNLAETIRKDFQTKNIKAVLEYRSGELIVWYDKQQDLFKASKSLKTLIDSCIISLTKLCNKQLFQTPEWRKLRGNLWTVGAIFISFTFTEEEARMSLVGLKPNLGKGRKLIEDFIKEHCSKEVVVELDYPSALFLKVFAKDNGLMSKLNDLDWKLSKEKSGIVLKGQWSRTKEAAIAIKNAKRSIIRHDISIDEVGMADYLRGDKGKQFLRATQNITKCILLVGTDIWQQRSISARQLMEAQLPGTNVSVKVMEGDITELHCDAIVNCSNEQLELRPAGVSGSILSKCGRSLQIELNQHKQRIHEMDLKDGLKKTWTKTGLKSGLAVTTCASSLPCNKIIHVVGPIWRHSNSATASHCLKDCIQSCLKEAETHKLNSIALPAISCGVFGGKARICVPIIVKAVEEYFQQNDSCIRTVHLIEFTNQEILCCFKDELDRVTSRNTDQLEKQASTYVRLPITATSSLKYIDGALVVKVIQEDILKSNCDAIAIPQGGQISKQLFAQTGQSTKDKDKSSSSNESSNYRVTSGGALPCKNIFHVVTPSSATETEQVFVEVLQAAENLMRVSLAFAAIGTGNAGLDCAAVSISMQKAIDQFKRSKPVYLKRIEIVICDSVIMSVFQTAMSGLNNTSQAENADWNLLGTDSTDGQQELSTNRQSLILEKQQISKGESIKVFLCSNQQARINQASKKILEHVKEMSITKSIEDIVLDSFEDEKELLALESKHRVLIRRLSSGSGDGKLQISGLKENVIEAYAAALEMIRQTKEIHICAEYVTWQYRDPHNNKKRNFASKHNWQIENDHKKNNQGQTTIQVEAEGKSLTFVIDFASMKETCSSTNTLIDVYRSLRSEKKEYPSCWTHMDNKLVLVETLKIDSSEYVDVQQQVLMSAKGLISNIIKIERIQNPTLYDQFLAQKNRVECRMRKLGSHDRVTRELFHGTCGEVCENIFKHGFDRSHAGKNATLYGRGVYFAIESSYSHGYTTKDSSHTRKMFLADVITGQYCSGHSLLVTPPVIPGSNNDPYDSTVNNTSTPSIFVVFKDASVYPLYLVTYA</sequence>
<evidence type="ECO:0000256" key="1">
    <source>
        <dbReference type="ARBA" id="ARBA00004123"/>
    </source>
</evidence>
<evidence type="ECO:0000259" key="11">
    <source>
        <dbReference type="PROSITE" id="PS51059"/>
    </source>
</evidence>
<dbReference type="InterPro" id="IPR035979">
    <property type="entry name" value="RBD_domain_sf"/>
</dbReference>
<dbReference type="SUPFAM" id="SSF56399">
    <property type="entry name" value="ADP-ribosylation"/>
    <property type="match status" value="1"/>
</dbReference>
<comment type="caution">
    <text evidence="13">The sequence shown here is derived from an EMBL/GenBank/DDBJ whole genome shotgun (WGS) entry which is preliminary data.</text>
</comment>
<dbReference type="SUPFAM" id="SSF54928">
    <property type="entry name" value="RNA-binding domain, RBD"/>
    <property type="match status" value="1"/>
</dbReference>
<keyword evidence="2 8" id="KW-0328">Glycosyltransferase</keyword>
<dbReference type="InterPro" id="IPR002589">
    <property type="entry name" value="Macro_dom"/>
</dbReference>
<evidence type="ECO:0000313" key="14">
    <source>
        <dbReference type="Proteomes" id="UP001642483"/>
    </source>
</evidence>
<keyword evidence="3 8" id="KW-0808">Transferase</keyword>
<feature type="region of interest" description="Disordered" evidence="9">
    <location>
        <begin position="1231"/>
        <end position="1252"/>
    </location>
</feature>
<dbReference type="Gene3D" id="3.30.720.50">
    <property type="match status" value="1"/>
</dbReference>
<keyword evidence="5" id="KW-0539">Nucleus</keyword>
<evidence type="ECO:0000256" key="8">
    <source>
        <dbReference type="RuleBase" id="RU362114"/>
    </source>
</evidence>
<dbReference type="InterPro" id="IPR012677">
    <property type="entry name" value="Nucleotide-bd_a/b_plait_sf"/>
</dbReference>
<evidence type="ECO:0000256" key="7">
    <source>
        <dbReference type="PROSITE-ProRule" id="PRU00176"/>
    </source>
</evidence>
<dbReference type="CDD" id="cd02907">
    <property type="entry name" value="Macro_Af1521_BAL-like"/>
    <property type="match status" value="1"/>
</dbReference>
<comment type="subcellular location">
    <subcellularLocation>
        <location evidence="1">Nucleus</location>
    </subcellularLocation>
</comment>
<dbReference type="Gene3D" id="3.40.220.10">
    <property type="entry name" value="Leucine Aminopeptidase, subunit E, domain 1"/>
    <property type="match status" value="2"/>
</dbReference>
<dbReference type="PROSITE" id="PS51154">
    <property type="entry name" value="MACRO"/>
    <property type="match status" value="2"/>
</dbReference>
<keyword evidence="4 8" id="KW-0520">NAD</keyword>
<dbReference type="Pfam" id="PF02825">
    <property type="entry name" value="WWE"/>
    <property type="match status" value="1"/>
</dbReference>
<dbReference type="InterPro" id="IPR004170">
    <property type="entry name" value="WWE_dom"/>
</dbReference>
<dbReference type="Pfam" id="PF00076">
    <property type="entry name" value="RRM_1"/>
    <property type="match status" value="1"/>
</dbReference>
<dbReference type="PANTHER" id="PTHR14453">
    <property type="entry name" value="PARP/ZINC FINGER CCCH TYPE DOMAIN CONTAINING PROTEIN"/>
    <property type="match status" value="1"/>
</dbReference>